<proteinExistence type="predicted"/>
<name>A0A8R1XKH8_ONCVO</name>
<dbReference type="EMBL" id="CMVM020000311">
    <property type="status" value="NOT_ANNOTATED_CDS"/>
    <property type="molecule type" value="Genomic_DNA"/>
</dbReference>
<sequence length="726" mass="83126">MSFYTSSGYYYKNVVESSSSGNKFVFDATKSNLRNVNVPEIGSTIYDTIPTGSDIFFHGSFSNKQTVNETRPVRKTGSRMIRSKSFVATKGRNQLSESDIRSDRILRSDLRQKMKNENNEIIVRKGDKDKANAIEQRNELRAGRRRAVGPLYDATDTSSRSIEIVREGVPRREQIIRLRTGVPAMAFDETPRCFFQLPISIVTEQYIRITTMIRQTWLHTTIYIYSTNEKGYLNIHQLDRMFTNAPLINRETNETEWDKRSQNLDEEIFVQNNIIKIRRSILFYDLQDGKQVITNDRRSYNNLCPAGMTQRDVYSDRALEPQSMLSVTTICGKQQYMSGNIRLIEKLLITLSSGRESEASQRLQRQIERQIIKPENCDIPVQYMEDVMIGPRRIDIFRKAEIKPSEGLSEFMTAKKPRIFEFTEIRRYDSSEISATQTGVYYREQFRRPSLKKSEGKIPEDRSALTLARPTSSSSPLLPSQRFSDESQSSGTRLPISMDEQTGSMKSIQLPKYQQQLPEITDKQFEEQIAIHKIEPIIQGVNASGISIITGIVETAISTKQEKQQKLLENQKETIGTKKTYIKRGSQYSSRWTRFGQAKPSTFTPPTTSSVPIGFSPLYTSTPHSEKAKDLREQKNLSMEKVTKTLKNKSAGTGTHIRSTLDCDITLGTIKEAKVTSIPIEILGNLNGFPWCTTIRLRIKHNANEKPIFIPKRLSLDQKVIWQDEN</sequence>
<evidence type="ECO:0000313" key="2">
    <source>
        <dbReference type="EnsemblMetazoa" id="OVOC10013.1"/>
    </source>
</evidence>
<reference evidence="3" key="1">
    <citation type="submission" date="2013-10" db="EMBL/GenBank/DDBJ databases">
        <title>Genome sequencing of Onchocerca volvulus.</title>
        <authorList>
            <person name="Cotton J."/>
            <person name="Tsai J."/>
            <person name="Stanley E."/>
            <person name="Tracey A."/>
            <person name="Holroyd N."/>
            <person name="Lustigman S."/>
            <person name="Berriman M."/>
        </authorList>
    </citation>
    <scope>NUCLEOTIDE SEQUENCE</scope>
</reference>
<feature type="region of interest" description="Disordered" evidence="1">
    <location>
        <begin position="451"/>
        <end position="497"/>
    </location>
</feature>
<evidence type="ECO:0000313" key="3">
    <source>
        <dbReference type="Proteomes" id="UP000024404"/>
    </source>
</evidence>
<dbReference type="Proteomes" id="UP000024404">
    <property type="component" value="Unassembled WGS sequence"/>
</dbReference>
<feature type="compositionally biased region" description="Basic and acidic residues" evidence="1">
    <location>
        <begin position="451"/>
        <end position="463"/>
    </location>
</feature>
<evidence type="ECO:0000256" key="1">
    <source>
        <dbReference type="SAM" id="MobiDB-lite"/>
    </source>
</evidence>
<reference evidence="2" key="2">
    <citation type="submission" date="2022-06" db="UniProtKB">
        <authorList>
            <consortium name="EnsemblMetazoa"/>
        </authorList>
    </citation>
    <scope>IDENTIFICATION</scope>
</reference>
<protein>
    <submittedName>
        <fullName evidence="2">Uncharacterized protein</fullName>
    </submittedName>
</protein>
<dbReference type="EnsemblMetazoa" id="OVOC10013.1">
    <property type="protein sequence ID" value="OVOC10013.1"/>
    <property type="gene ID" value="WBGene00246822"/>
</dbReference>
<feature type="compositionally biased region" description="Low complexity" evidence="1">
    <location>
        <begin position="464"/>
        <end position="480"/>
    </location>
</feature>
<accession>A0A8R1XKH8</accession>
<dbReference type="EMBL" id="CMVM020000310">
    <property type="status" value="NOT_ANNOTATED_CDS"/>
    <property type="molecule type" value="Genomic_DNA"/>
</dbReference>
<organism evidence="2 3">
    <name type="scientific">Onchocerca volvulus</name>
    <dbReference type="NCBI Taxonomy" id="6282"/>
    <lineage>
        <taxon>Eukaryota</taxon>
        <taxon>Metazoa</taxon>
        <taxon>Ecdysozoa</taxon>
        <taxon>Nematoda</taxon>
        <taxon>Chromadorea</taxon>
        <taxon>Rhabditida</taxon>
        <taxon>Spirurina</taxon>
        <taxon>Spiruromorpha</taxon>
        <taxon>Filarioidea</taxon>
        <taxon>Onchocercidae</taxon>
        <taxon>Onchocerca</taxon>
    </lineage>
</organism>
<keyword evidence="3" id="KW-1185">Reference proteome</keyword>
<dbReference type="AlphaFoldDB" id="A0A8R1XKH8"/>